<dbReference type="eggNOG" id="KOG0800">
    <property type="taxonomic scope" value="Eukaryota"/>
</dbReference>
<organism evidence="4 5">
    <name type="scientific">Amborella trichopoda</name>
    <dbReference type="NCBI Taxonomy" id="13333"/>
    <lineage>
        <taxon>Eukaryota</taxon>
        <taxon>Viridiplantae</taxon>
        <taxon>Streptophyta</taxon>
        <taxon>Embryophyta</taxon>
        <taxon>Tracheophyta</taxon>
        <taxon>Spermatophyta</taxon>
        <taxon>Magnoliopsida</taxon>
        <taxon>Amborellales</taxon>
        <taxon>Amborellaceae</taxon>
        <taxon>Amborella</taxon>
    </lineage>
</organism>
<dbReference type="Gramene" id="ERM95139">
    <property type="protein sequence ID" value="ERM95139"/>
    <property type="gene ID" value="AMTR_s00009p00260890"/>
</dbReference>
<accession>W1NIT8</accession>
<dbReference type="Gene3D" id="3.30.40.10">
    <property type="entry name" value="Zinc/RING finger domain, C3HC4 (zinc finger)"/>
    <property type="match status" value="1"/>
</dbReference>
<keyword evidence="5" id="KW-1185">Reference proteome</keyword>
<dbReference type="OrthoDB" id="4348522at2759"/>
<gene>
    <name evidence="4" type="ORF">AMTR_s00009p00260890</name>
</gene>
<evidence type="ECO:0000256" key="1">
    <source>
        <dbReference type="ARBA" id="ARBA00022723"/>
    </source>
</evidence>
<dbReference type="GO" id="GO:0061630">
    <property type="term" value="F:ubiquitin protein ligase activity"/>
    <property type="evidence" value="ECO:0000318"/>
    <property type="project" value="GO_Central"/>
</dbReference>
<evidence type="ECO:0000313" key="4">
    <source>
        <dbReference type="EMBL" id="ERM95139.1"/>
    </source>
</evidence>
<dbReference type="PANTHER" id="PTHR15710:SF202">
    <property type="entry name" value="RING-TYPE E3 UBIQUITIN TRANSFERASE"/>
    <property type="match status" value="1"/>
</dbReference>
<dbReference type="AlphaFoldDB" id="W1NIT8"/>
<dbReference type="GO" id="GO:0005737">
    <property type="term" value="C:cytoplasm"/>
    <property type="evidence" value="ECO:0000318"/>
    <property type="project" value="GO_Central"/>
</dbReference>
<dbReference type="EMBL" id="KI397501">
    <property type="protein sequence ID" value="ERM95139.1"/>
    <property type="molecule type" value="Genomic_DNA"/>
</dbReference>
<dbReference type="GO" id="GO:0008270">
    <property type="term" value="F:zinc ion binding"/>
    <property type="evidence" value="ECO:0007669"/>
    <property type="project" value="UniProtKB-KW"/>
</dbReference>
<evidence type="ECO:0000313" key="5">
    <source>
        <dbReference type="Proteomes" id="UP000017836"/>
    </source>
</evidence>
<sequence length="217" mass="25027">MATSITLDLQTHERAYLYIFHALEDCIPSQIVHGLSWEIACRARVEAISRNEPNVQMQLRFFIDVKQEREIVEGEHPEPETEFEALQQEDEILEEEIDETATELELELRHFMEFSSQERYIFRSDYQQMETNDLELLRGIEASSQMECPPRPAARSAVESLAKADIRVEEEVICTASATSMLPMGTGGYSREDCIVQWLKSRNSCPMCRFELLANLS</sequence>
<evidence type="ECO:0008006" key="6">
    <source>
        <dbReference type="Google" id="ProtNLM"/>
    </source>
</evidence>
<dbReference type="HOGENOM" id="CLU_072423_0_0_1"/>
<name>W1NIT8_AMBTC</name>
<proteinExistence type="predicted"/>
<keyword evidence="1" id="KW-0479">Metal-binding</keyword>
<protein>
    <recommendedName>
        <fullName evidence="6">RING-type domain-containing protein</fullName>
    </recommendedName>
</protein>
<evidence type="ECO:0000256" key="3">
    <source>
        <dbReference type="ARBA" id="ARBA00022833"/>
    </source>
</evidence>
<dbReference type="PANTHER" id="PTHR15710">
    <property type="entry name" value="E3 UBIQUITIN-PROTEIN LIGASE PRAJA"/>
    <property type="match status" value="1"/>
</dbReference>
<dbReference type="GO" id="GO:0016567">
    <property type="term" value="P:protein ubiquitination"/>
    <property type="evidence" value="ECO:0000318"/>
    <property type="project" value="GO_Central"/>
</dbReference>
<dbReference type="KEGG" id="atr:18422915"/>
<reference evidence="5" key="1">
    <citation type="journal article" date="2013" name="Science">
        <title>The Amborella genome and the evolution of flowering plants.</title>
        <authorList>
            <consortium name="Amborella Genome Project"/>
        </authorList>
    </citation>
    <scope>NUCLEOTIDE SEQUENCE [LARGE SCALE GENOMIC DNA]</scope>
</reference>
<keyword evidence="2" id="KW-0863">Zinc-finger</keyword>
<keyword evidence="3" id="KW-0862">Zinc</keyword>
<dbReference type="SUPFAM" id="SSF57850">
    <property type="entry name" value="RING/U-box"/>
    <property type="match status" value="1"/>
</dbReference>
<evidence type="ECO:0000256" key="2">
    <source>
        <dbReference type="ARBA" id="ARBA00022771"/>
    </source>
</evidence>
<dbReference type="Proteomes" id="UP000017836">
    <property type="component" value="Unassembled WGS sequence"/>
</dbReference>
<dbReference type="InterPro" id="IPR013083">
    <property type="entry name" value="Znf_RING/FYVE/PHD"/>
</dbReference>